<evidence type="ECO:0000256" key="11">
    <source>
        <dbReference type="ARBA" id="ARBA00023209"/>
    </source>
</evidence>
<name>A0ABZ2NA03_9BACI</name>
<dbReference type="Pfam" id="PF00781">
    <property type="entry name" value="DAGK_cat"/>
    <property type="match status" value="1"/>
</dbReference>
<proteinExistence type="inferred from homology"/>
<evidence type="ECO:0000256" key="2">
    <source>
        <dbReference type="ARBA" id="ARBA00005983"/>
    </source>
</evidence>
<evidence type="ECO:0000256" key="8">
    <source>
        <dbReference type="ARBA" id="ARBA00022840"/>
    </source>
</evidence>
<keyword evidence="15" id="KW-1185">Reference proteome</keyword>
<dbReference type="GO" id="GO:0016301">
    <property type="term" value="F:kinase activity"/>
    <property type="evidence" value="ECO:0007669"/>
    <property type="project" value="UniProtKB-KW"/>
</dbReference>
<evidence type="ECO:0000259" key="13">
    <source>
        <dbReference type="PROSITE" id="PS50146"/>
    </source>
</evidence>
<dbReference type="PROSITE" id="PS50146">
    <property type="entry name" value="DAGK"/>
    <property type="match status" value="1"/>
</dbReference>
<evidence type="ECO:0000256" key="1">
    <source>
        <dbReference type="ARBA" id="ARBA00001946"/>
    </source>
</evidence>
<dbReference type="EMBL" id="CP147404">
    <property type="protein sequence ID" value="WXB94130.1"/>
    <property type="molecule type" value="Genomic_DNA"/>
</dbReference>
<evidence type="ECO:0000256" key="5">
    <source>
        <dbReference type="ARBA" id="ARBA00022723"/>
    </source>
</evidence>
<evidence type="ECO:0000256" key="10">
    <source>
        <dbReference type="ARBA" id="ARBA00023098"/>
    </source>
</evidence>
<evidence type="ECO:0000256" key="4">
    <source>
        <dbReference type="ARBA" id="ARBA00022679"/>
    </source>
</evidence>
<evidence type="ECO:0000313" key="14">
    <source>
        <dbReference type="EMBL" id="WXB94130.1"/>
    </source>
</evidence>
<keyword evidence="3" id="KW-0444">Lipid biosynthesis</keyword>
<keyword evidence="11" id="KW-0594">Phospholipid biosynthesis</keyword>
<protein>
    <submittedName>
        <fullName evidence="14">Diacylglycerol kinase family protein</fullName>
    </submittedName>
</protein>
<keyword evidence="4" id="KW-0808">Transferase</keyword>
<keyword evidence="10" id="KW-0443">Lipid metabolism</keyword>
<comment type="similarity">
    <text evidence="2">Belongs to the diacylglycerol/lipid kinase family.</text>
</comment>
<dbReference type="InterPro" id="IPR005218">
    <property type="entry name" value="Diacylglycerol/lipid_kinase"/>
</dbReference>
<evidence type="ECO:0000313" key="15">
    <source>
        <dbReference type="Proteomes" id="UP001387364"/>
    </source>
</evidence>
<keyword evidence="8" id="KW-0067">ATP-binding</keyword>
<comment type="cofactor">
    <cofactor evidence="1">
        <name>Mg(2+)</name>
        <dbReference type="ChEBI" id="CHEBI:18420"/>
    </cofactor>
</comment>
<evidence type="ECO:0000256" key="9">
    <source>
        <dbReference type="ARBA" id="ARBA00022842"/>
    </source>
</evidence>
<evidence type="ECO:0000256" key="7">
    <source>
        <dbReference type="ARBA" id="ARBA00022777"/>
    </source>
</evidence>
<evidence type="ECO:0000256" key="3">
    <source>
        <dbReference type="ARBA" id="ARBA00022516"/>
    </source>
</evidence>
<keyword evidence="9" id="KW-0460">Magnesium</keyword>
<dbReference type="PANTHER" id="PTHR12358">
    <property type="entry name" value="SPHINGOSINE KINASE"/>
    <property type="match status" value="1"/>
</dbReference>
<reference evidence="14 15" key="1">
    <citation type="submission" date="2024-02" db="EMBL/GenBank/DDBJ databases">
        <title>Seven novel Bacillus-like species.</title>
        <authorList>
            <person name="Liu G."/>
        </authorList>
    </citation>
    <scope>NUCLEOTIDE SEQUENCE [LARGE SCALE GENOMIC DNA]</scope>
    <source>
        <strain evidence="14 15">FJAT-52991</strain>
    </source>
</reference>
<dbReference type="RefSeq" id="WP_338753744.1">
    <property type="nucleotide sequence ID" value="NZ_CP147404.1"/>
</dbReference>
<accession>A0ABZ2NA03</accession>
<dbReference type="InterPro" id="IPR050187">
    <property type="entry name" value="Lipid_Phosphate_FormReg"/>
</dbReference>
<organism evidence="14 15">
    <name type="scientific">Bacillus kandeliae</name>
    <dbReference type="NCBI Taxonomy" id="3129297"/>
    <lineage>
        <taxon>Bacteria</taxon>
        <taxon>Bacillati</taxon>
        <taxon>Bacillota</taxon>
        <taxon>Bacilli</taxon>
        <taxon>Bacillales</taxon>
        <taxon>Bacillaceae</taxon>
        <taxon>Bacillus</taxon>
    </lineage>
</organism>
<dbReference type="InterPro" id="IPR001206">
    <property type="entry name" value="Diacylglycerol_kinase_cat_dom"/>
</dbReference>
<keyword evidence="5" id="KW-0479">Metal-binding</keyword>
<keyword evidence="7 14" id="KW-0418">Kinase</keyword>
<sequence>MYVVLVNPKAGNHQGVKQWEKLEQIFQNENIAYSAFVTESEQETREVVWEFKEKNTVTAFIVIGGDGTVHTAIQDLAGSDIPMAVLPTGSGNDLARALRLTKSPKRLAEALLKQEVRELDVLHVNGNFCLTIAAAGMDAEITHHAARSFYKRWFNFLRIGSLTYVISALFVIPKFKPCHVEIKIDDDKYLAEKVWMVACGNTQSYGGGMKVCPLAHPIDGIIDLVFLHTVSRGTIISRLLPKVYSGKHINKDGVTYLKGRDIQISSDRPLKVIADGEIIGETPVSIRIKPGAIKLIVT</sequence>
<dbReference type="InterPro" id="IPR045540">
    <property type="entry name" value="YegS/DAGK_C"/>
</dbReference>
<dbReference type="NCBIfam" id="TIGR00147">
    <property type="entry name" value="YegS/Rv2252/BmrU family lipid kinase"/>
    <property type="match status" value="1"/>
</dbReference>
<keyword evidence="12" id="KW-1208">Phospholipid metabolism</keyword>
<dbReference type="PANTHER" id="PTHR12358:SF106">
    <property type="entry name" value="LIPID KINASE YEGS"/>
    <property type="match status" value="1"/>
</dbReference>
<feature type="domain" description="DAGKc" evidence="13">
    <location>
        <begin position="1"/>
        <end position="128"/>
    </location>
</feature>
<keyword evidence="6" id="KW-0547">Nucleotide-binding</keyword>
<gene>
    <name evidence="14" type="ORF">WDJ61_05745</name>
</gene>
<dbReference type="Proteomes" id="UP001387364">
    <property type="component" value="Chromosome"/>
</dbReference>
<dbReference type="InterPro" id="IPR016064">
    <property type="entry name" value="NAD/diacylglycerol_kinase_sf"/>
</dbReference>
<dbReference type="Gene3D" id="3.40.50.10330">
    <property type="entry name" value="Probable inorganic polyphosphate/atp-NAD kinase, domain 1"/>
    <property type="match status" value="1"/>
</dbReference>
<dbReference type="InterPro" id="IPR017438">
    <property type="entry name" value="ATP-NAD_kinase_N"/>
</dbReference>
<evidence type="ECO:0000256" key="6">
    <source>
        <dbReference type="ARBA" id="ARBA00022741"/>
    </source>
</evidence>
<evidence type="ECO:0000256" key="12">
    <source>
        <dbReference type="ARBA" id="ARBA00023264"/>
    </source>
</evidence>
<dbReference type="SUPFAM" id="SSF111331">
    <property type="entry name" value="NAD kinase/diacylglycerol kinase-like"/>
    <property type="match status" value="1"/>
</dbReference>
<dbReference type="Gene3D" id="2.60.200.40">
    <property type="match status" value="1"/>
</dbReference>
<dbReference type="Pfam" id="PF19279">
    <property type="entry name" value="YegS_C"/>
    <property type="match status" value="1"/>
</dbReference>
<dbReference type="SMART" id="SM00046">
    <property type="entry name" value="DAGKc"/>
    <property type="match status" value="1"/>
</dbReference>